<proteinExistence type="predicted"/>
<feature type="domain" description="CRISPR system ring nuclease SSO1393-like" evidence="1">
    <location>
        <begin position="46"/>
        <end position="179"/>
    </location>
</feature>
<gene>
    <name evidence="2" type="ORF">NCTC12112_02648</name>
</gene>
<accession>A0AAX2JFL4</accession>
<dbReference type="EMBL" id="LS483487">
    <property type="protein sequence ID" value="SQJ11360.1"/>
    <property type="molecule type" value="Genomic_DNA"/>
</dbReference>
<dbReference type="InterPro" id="IPR013442">
    <property type="entry name" value="SSO1393-like"/>
</dbReference>
<evidence type="ECO:0000259" key="1">
    <source>
        <dbReference type="Pfam" id="PF09651"/>
    </source>
</evidence>
<name>A0AAX2JFL4_9FUSO</name>
<evidence type="ECO:0000313" key="2">
    <source>
        <dbReference type="EMBL" id="SQJ11360.1"/>
    </source>
</evidence>
<dbReference type="AlphaFoldDB" id="A0AAX2JFL4"/>
<dbReference type="Pfam" id="PF09651">
    <property type="entry name" value="Cas_APE2256"/>
    <property type="match status" value="1"/>
</dbReference>
<dbReference type="RefSeq" id="WP_005980696.1">
    <property type="nucleotide sequence ID" value="NZ_BAABXY010000001.1"/>
</dbReference>
<evidence type="ECO:0000313" key="3">
    <source>
        <dbReference type="Proteomes" id="UP000249008"/>
    </source>
</evidence>
<sequence>MDNIIMTVGTSLVENYIANNPKKENITKEDILGYYEKENMNDLRDRRYGAEIMALENLTEKKIFSGKRIFLIIHETENGKLAGDVLEEFILKKNIAKIVEKRIIHNLNKRNHKEFKTIGLKGLTEEIRNIVNKIGNSLNVSVCTVGGYKAEIFLVGLMAQLLHLKSYFMFDEFNEVTEISPLPMKIDYDFYLENKEFFKLIERKEKVKESEIKDILVKSPYLKNFIEFDEEDGEVYAEFSAMGEFYMKRMTSTSNLPLSTSKHSPSDKEMPGSIPVTDELENIVNSLKCSPYVEKLKVVYYNPDRNIAFSKFSLAQNYHEQMIVSLEYKCEKGVAGIDLYTVGGTEKVMKSLVAYFNENFLD</sequence>
<dbReference type="Proteomes" id="UP000249008">
    <property type="component" value="Chromosome 1"/>
</dbReference>
<protein>
    <submittedName>
        <fullName evidence="2">Uncharacterized protein conserved in archaea</fullName>
    </submittedName>
</protein>
<organism evidence="2 3">
    <name type="scientific">Fusobacterium ulcerans</name>
    <dbReference type="NCBI Taxonomy" id="861"/>
    <lineage>
        <taxon>Bacteria</taxon>
        <taxon>Fusobacteriati</taxon>
        <taxon>Fusobacteriota</taxon>
        <taxon>Fusobacteriia</taxon>
        <taxon>Fusobacteriales</taxon>
        <taxon>Fusobacteriaceae</taxon>
        <taxon>Fusobacterium</taxon>
    </lineage>
</organism>
<dbReference type="GeneID" id="78453926"/>
<dbReference type="Gene3D" id="3.40.50.10770">
    <property type="entry name" value="Hypothetical protein VC1899 like domain (Restriction endonuclease-like)"/>
    <property type="match status" value="1"/>
</dbReference>
<dbReference type="KEGG" id="ful:C4N20_03825"/>
<reference evidence="2 3" key="1">
    <citation type="submission" date="2018-06" db="EMBL/GenBank/DDBJ databases">
        <authorList>
            <consortium name="Pathogen Informatics"/>
            <person name="Doyle S."/>
        </authorList>
    </citation>
    <scope>NUCLEOTIDE SEQUENCE [LARGE SCALE GENOMIC DNA]</scope>
    <source>
        <strain evidence="2 3">NCTC12112</strain>
    </source>
</reference>